<dbReference type="Pfam" id="PF00578">
    <property type="entry name" value="AhpC-TSA"/>
    <property type="match status" value="1"/>
</dbReference>
<dbReference type="Gene3D" id="3.40.30.10">
    <property type="entry name" value="Glutaredoxin"/>
    <property type="match status" value="1"/>
</dbReference>
<accession>A0A417YQI6</accession>
<dbReference type="CDD" id="cd02966">
    <property type="entry name" value="TlpA_like_family"/>
    <property type="match status" value="1"/>
</dbReference>
<dbReference type="PROSITE" id="PS51352">
    <property type="entry name" value="THIOREDOXIN_2"/>
    <property type="match status" value="1"/>
</dbReference>
<dbReference type="InterPro" id="IPR050553">
    <property type="entry name" value="Thioredoxin_ResA/DsbE_sf"/>
</dbReference>
<feature type="domain" description="Thioredoxin" evidence="2">
    <location>
        <begin position="33"/>
        <end position="171"/>
    </location>
</feature>
<dbReference type="OrthoDB" id="25753at2"/>
<evidence type="ECO:0000313" key="3">
    <source>
        <dbReference type="EMBL" id="RHW36053.1"/>
    </source>
</evidence>
<dbReference type="Proteomes" id="UP000284416">
    <property type="component" value="Unassembled WGS sequence"/>
</dbReference>
<organism evidence="3 4">
    <name type="scientific">Neobacillus notoginsengisoli</name>
    <dbReference type="NCBI Taxonomy" id="1578198"/>
    <lineage>
        <taxon>Bacteria</taxon>
        <taxon>Bacillati</taxon>
        <taxon>Bacillota</taxon>
        <taxon>Bacilli</taxon>
        <taxon>Bacillales</taxon>
        <taxon>Bacillaceae</taxon>
        <taxon>Neobacillus</taxon>
    </lineage>
</organism>
<dbReference type="PROSITE" id="PS00194">
    <property type="entry name" value="THIOREDOXIN_1"/>
    <property type="match status" value="1"/>
</dbReference>
<protein>
    <submittedName>
        <fullName evidence="3">Thiol-disulfide oxidoreductase ResA</fullName>
    </submittedName>
</protein>
<dbReference type="PANTHER" id="PTHR42852">
    <property type="entry name" value="THIOL:DISULFIDE INTERCHANGE PROTEIN DSBE"/>
    <property type="match status" value="1"/>
</dbReference>
<keyword evidence="1" id="KW-1015">Disulfide bond</keyword>
<proteinExistence type="predicted"/>
<sequence length="173" mass="19958">MKKTNVIIVIILLISVIFAIYKNTIDKNESQKASVNFQAPNFNLKTLDGNVLELKKLRGKAVLINFWATWCEPCKKEMPDIQEAYNQYKDQNFEIIGVGFQESEISINNFIQNYHLSFPVVIDKSGEVINAYSVRFVPTSVFIDSEGTIKRTYEGQMSRDQLDQWIKEILPKN</sequence>
<dbReference type="AlphaFoldDB" id="A0A417YQI6"/>
<evidence type="ECO:0000313" key="4">
    <source>
        <dbReference type="Proteomes" id="UP000284416"/>
    </source>
</evidence>
<evidence type="ECO:0000256" key="1">
    <source>
        <dbReference type="ARBA" id="ARBA00023157"/>
    </source>
</evidence>
<dbReference type="SUPFAM" id="SSF52833">
    <property type="entry name" value="Thioredoxin-like"/>
    <property type="match status" value="1"/>
</dbReference>
<dbReference type="EMBL" id="QWEG01000012">
    <property type="protein sequence ID" value="RHW36053.1"/>
    <property type="molecule type" value="Genomic_DNA"/>
</dbReference>
<dbReference type="InterPro" id="IPR000866">
    <property type="entry name" value="AhpC/TSA"/>
</dbReference>
<dbReference type="GO" id="GO:0016209">
    <property type="term" value="F:antioxidant activity"/>
    <property type="evidence" value="ECO:0007669"/>
    <property type="project" value="InterPro"/>
</dbReference>
<reference evidence="3 4" key="1">
    <citation type="journal article" date="2017" name="Int. J. Syst. Evol. Microbiol.">
        <title>Bacillus notoginsengisoli sp. nov., a novel bacterium isolated from the rhizosphere of Panax notoginseng.</title>
        <authorList>
            <person name="Zhang M.Y."/>
            <person name="Cheng J."/>
            <person name="Cai Y."/>
            <person name="Zhang T.Y."/>
            <person name="Wu Y.Y."/>
            <person name="Manikprabhu D."/>
            <person name="Li W.J."/>
            <person name="Zhang Y.X."/>
        </authorList>
    </citation>
    <scope>NUCLEOTIDE SEQUENCE [LARGE SCALE GENOMIC DNA]</scope>
    <source>
        <strain evidence="3 4">JCM 30743</strain>
    </source>
</reference>
<dbReference type="RefSeq" id="WP_118923144.1">
    <property type="nucleotide sequence ID" value="NZ_QWEG01000012.1"/>
</dbReference>
<dbReference type="InterPro" id="IPR017937">
    <property type="entry name" value="Thioredoxin_CS"/>
</dbReference>
<dbReference type="InterPro" id="IPR013766">
    <property type="entry name" value="Thioredoxin_domain"/>
</dbReference>
<dbReference type="GO" id="GO:0016491">
    <property type="term" value="F:oxidoreductase activity"/>
    <property type="evidence" value="ECO:0007669"/>
    <property type="project" value="InterPro"/>
</dbReference>
<gene>
    <name evidence="3" type="primary">resA</name>
    <name evidence="3" type="ORF">D1B31_18390</name>
</gene>
<dbReference type="InterPro" id="IPR036249">
    <property type="entry name" value="Thioredoxin-like_sf"/>
</dbReference>
<name>A0A417YQI6_9BACI</name>
<evidence type="ECO:0000259" key="2">
    <source>
        <dbReference type="PROSITE" id="PS51352"/>
    </source>
</evidence>
<keyword evidence="4" id="KW-1185">Reference proteome</keyword>
<dbReference type="NCBIfam" id="NF002854">
    <property type="entry name" value="PRK03147.1"/>
    <property type="match status" value="1"/>
</dbReference>
<dbReference type="PANTHER" id="PTHR42852:SF13">
    <property type="entry name" value="PROTEIN DIPZ"/>
    <property type="match status" value="1"/>
</dbReference>
<comment type="caution">
    <text evidence="3">The sequence shown here is derived from an EMBL/GenBank/DDBJ whole genome shotgun (WGS) entry which is preliminary data.</text>
</comment>